<evidence type="ECO:0000256" key="6">
    <source>
        <dbReference type="ARBA" id="ARBA00022989"/>
    </source>
</evidence>
<evidence type="ECO:0000256" key="1">
    <source>
        <dbReference type="ARBA" id="ARBA00004651"/>
    </source>
</evidence>
<evidence type="ECO:0000256" key="3">
    <source>
        <dbReference type="ARBA" id="ARBA00022448"/>
    </source>
</evidence>
<comment type="similarity">
    <text evidence="2">Belongs to the BCCT transporter (TC 2.A.15) family.</text>
</comment>
<proteinExistence type="inferred from homology"/>
<evidence type="ECO:0000256" key="8">
    <source>
        <dbReference type="SAM" id="Phobius"/>
    </source>
</evidence>
<feature type="transmembrane region" description="Helical" evidence="8">
    <location>
        <begin position="56"/>
        <end position="74"/>
    </location>
</feature>
<keyword evidence="4" id="KW-1003">Cell membrane</keyword>
<evidence type="ECO:0000313" key="10">
    <source>
        <dbReference type="Proteomes" id="UP000040453"/>
    </source>
</evidence>
<evidence type="ECO:0000256" key="4">
    <source>
        <dbReference type="ARBA" id="ARBA00022475"/>
    </source>
</evidence>
<dbReference type="Pfam" id="PF02028">
    <property type="entry name" value="BCCT"/>
    <property type="match status" value="1"/>
</dbReference>
<comment type="subcellular location">
    <subcellularLocation>
        <location evidence="1">Cell membrane</location>
        <topology evidence="1">Multi-pass membrane protein</topology>
    </subcellularLocation>
</comment>
<feature type="transmembrane region" description="Helical" evidence="8">
    <location>
        <begin position="268"/>
        <end position="291"/>
    </location>
</feature>
<accession>A0A0A1MKX7</accession>
<dbReference type="EMBL" id="CDGG01000001">
    <property type="protein sequence ID" value="CEI80524.1"/>
    <property type="molecule type" value="Genomic_DNA"/>
</dbReference>
<dbReference type="GO" id="GO:0022857">
    <property type="term" value="F:transmembrane transporter activity"/>
    <property type="evidence" value="ECO:0007669"/>
    <property type="project" value="InterPro"/>
</dbReference>
<dbReference type="STRING" id="545501.BN997_00328"/>
<feature type="transmembrane region" description="Helical" evidence="8">
    <location>
        <begin position="17"/>
        <end position="36"/>
    </location>
</feature>
<gene>
    <name evidence="9" type="primary">caiT</name>
    <name evidence="9" type="ORF">BN997_00328</name>
</gene>
<feature type="transmembrane region" description="Helical" evidence="8">
    <location>
        <begin position="357"/>
        <end position="378"/>
    </location>
</feature>
<dbReference type="RefSeq" id="WP_042529047.1">
    <property type="nucleotide sequence ID" value="NZ_CDGG01000001.1"/>
</dbReference>
<evidence type="ECO:0000256" key="5">
    <source>
        <dbReference type="ARBA" id="ARBA00022692"/>
    </source>
</evidence>
<dbReference type="InterPro" id="IPR000060">
    <property type="entry name" value="BCCT_transptr"/>
</dbReference>
<feature type="transmembrane region" description="Helical" evidence="8">
    <location>
        <begin position="455"/>
        <end position="475"/>
    </location>
</feature>
<feature type="transmembrane region" description="Helical" evidence="8">
    <location>
        <begin position="144"/>
        <end position="167"/>
    </location>
</feature>
<dbReference type="Proteomes" id="UP000040453">
    <property type="component" value="Unassembled WGS sequence"/>
</dbReference>
<dbReference type="OrthoDB" id="9775735at2"/>
<dbReference type="PANTHER" id="PTHR30047:SF7">
    <property type="entry name" value="HIGH-AFFINITY CHOLINE TRANSPORT PROTEIN"/>
    <property type="match status" value="1"/>
</dbReference>
<feature type="transmembrane region" description="Helical" evidence="8">
    <location>
        <begin position="233"/>
        <end position="256"/>
    </location>
</feature>
<sequence>MDVPKRQKKKSFVEKKIVIPSIVIIAIISALFAMYTSESMELLDNIFNTLVDTFKWGYLWYAFLIVIAALLFSFSKYGKVVLGDPAQKPRYSLFEYASILIAMGLGSTVMRTGLTQWSEVANDPPFGLDAGSMEAILAGNSYSMFLWTFQTFAVFVMVAPAMGYLLYVRKKPRMRISEACRVIFGDKFTDGIGGIVLDVLFLVSILAGGAVTLGLGTPIVTYNLAELLNIDVTFPFTLIVTLVWVLGFSISAYVGIDKGIKRLSTWNMYLAGAFAVLIIVIGPGIFIMNFFSDSLRYLISNYMNFSLYTNSLDLEGGTHIESHTVFWFAYNATWAMLHGVFAAIVSKGRTIKEMILTYLMAPMLLSWLATGVLGGLSVHRQVTDILPVLDIVQNQGIEASIPAVLSSLPISAIVLILFTVIATIFLITTLDSTTYTVATYMSNQDMSKSTPYKSLRILVAVLITVLALTLMSVGGLSPLEVLSGLMGIPIIIIQILTVFAAKKMMDEDRAWVKNVRKARYSTTQQKD</sequence>
<keyword evidence="5 8" id="KW-0812">Transmembrane</keyword>
<keyword evidence="7 8" id="KW-0472">Membrane</keyword>
<name>A0A0A1MKX7_9BACI</name>
<organism evidence="9 10">
    <name type="scientific">Oceanobacillus oncorhynchi</name>
    <dbReference type="NCBI Taxonomy" id="545501"/>
    <lineage>
        <taxon>Bacteria</taxon>
        <taxon>Bacillati</taxon>
        <taxon>Bacillota</taxon>
        <taxon>Bacilli</taxon>
        <taxon>Bacillales</taxon>
        <taxon>Bacillaceae</taxon>
        <taxon>Oceanobacillus</taxon>
    </lineage>
</organism>
<feature type="transmembrane region" description="Helical" evidence="8">
    <location>
        <begin position="410"/>
        <end position="434"/>
    </location>
</feature>
<keyword evidence="10" id="KW-1185">Reference proteome</keyword>
<dbReference type="GO" id="GO:0005886">
    <property type="term" value="C:plasma membrane"/>
    <property type="evidence" value="ECO:0007669"/>
    <property type="project" value="UniProtKB-SubCell"/>
</dbReference>
<evidence type="ECO:0000256" key="2">
    <source>
        <dbReference type="ARBA" id="ARBA00005658"/>
    </source>
</evidence>
<keyword evidence="6 8" id="KW-1133">Transmembrane helix</keyword>
<feature type="transmembrane region" description="Helical" evidence="8">
    <location>
        <begin position="94"/>
        <end position="114"/>
    </location>
</feature>
<keyword evidence="3" id="KW-0813">Transport</keyword>
<feature type="transmembrane region" description="Helical" evidence="8">
    <location>
        <begin position="325"/>
        <end position="345"/>
    </location>
</feature>
<reference evidence="9 10" key="1">
    <citation type="submission" date="2014-11" db="EMBL/GenBank/DDBJ databases">
        <authorList>
            <person name="Urmite Genomes Urmite Genomes"/>
        </authorList>
    </citation>
    <scope>NUCLEOTIDE SEQUENCE [LARGE SCALE GENOMIC DNA]</scope>
    <source>
        <strain evidence="9 10">Oc5</strain>
    </source>
</reference>
<protein>
    <submittedName>
        <fullName evidence="9">L-carnitine/gamma-butyrobetaine antiporter</fullName>
    </submittedName>
</protein>
<evidence type="ECO:0000256" key="7">
    <source>
        <dbReference type="ARBA" id="ARBA00023136"/>
    </source>
</evidence>
<evidence type="ECO:0000313" key="9">
    <source>
        <dbReference type="EMBL" id="CEI80524.1"/>
    </source>
</evidence>
<dbReference type="PANTHER" id="PTHR30047">
    <property type="entry name" value="HIGH-AFFINITY CHOLINE TRANSPORT PROTEIN-RELATED"/>
    <property type="match status" value="1"/>
</dbReference>
<feature type="transmembrane region" description="Helical" evidence="8">
    <location>
        <begin position="188"/>
        <end position="213"/>
    </location>
</feature>
<feature type="transmembrane region" description="Helical" evidence="8">
    <location>
        <begin position="481"/>
        <end position="501"/>
    </location>
</feature>
<dbReference type="AlphaFoldDB" id="A0A0A1MKX7"/>